<gene>
    <name evidence="1" type="ORF">PC117_g8454</name>
</gene>
<evidence type="ECO:0000313" key="1">
    <source>
        <dbReference type="EMBL" id="KAG2945436.1"/>
    </source>
</evidence>
<name>A0A8T1DXW5_9STRA</name>
<dbReference type="EMBL" id="RCMK01000183">
    <property type="protein sequence ID" value="KAG2945436.1"/>
    <property type="molecule type" value="Genomic_DNA"/>
</dbReference>
<comment type="caution">
    <text evidence="1">The sequence shown here is derived from an EMBL/GenBank/DDBJ whole genome shotgun (WGS) entry which is preliminary data.</text>
</comment>
<dbReference type="AlphaFoldDB" id="A0A8T1DXW5"/>
<evidence type="ECO:0000313" key="2">
    <source>
        <dbReference type="Proteomes" id="UP000736787"/>
    </source>
</evidence>
<dbReference type="Proteomes" id="UP000736787">
    <property type="component" value="Unassembled WGS sequence"/>
</dbReference>
<organism evidence="1 2">
    <name type="scientific">Phytophthora cactorum</name>
    <dbReference type="NCBI Taxonomy" id="29920"/>
    <lineage>
        <taxon>Eukaryota</taxon>
        <taxon>Sar</taxon>
        <taxon>Stramenopiles</taxon>
        <taxon>Oomycota</taxon>
        <taxon>Peronosporomycetes</taxon>
        <taxon>Peronosporales</taxon>
        <taxon>Peronosporaceae</taxon>
        <taxon>Phytophthora</taxon>
    </lineage>
</organism>
<sequence length="147" mass="16155">MGRLGYAEMGSDKYMKICMDQVEAASTAEIARLIDAVDANNRRQSDATQCVVRTPWADIAPFALANAASQIRDSCTMPVSEWLTAFARANARVVSALTGHNRGELHTALDDIAAGALAKVEVCNRMGFLPRKWVRMPVLVRQYPTQK</sequence>
<accession>A0A8T1DXW5</accession>
<protein>
    <submittedName>
        <fullName evidence="1">Uncharacterized protein</fullName>
    </submittedName>
</protein>
<proteinExistence type="predicted"/>
<reference evidence="1" key="1">
    <citation type="submission" date="2018-10" db="EMBL/GenBank/DDBJ databases">
        <title>Effector identification in a new, highly contiguous assembly of the strawberry crown rot pathogen Phytophthora cactorum.</title>
        <authorList>
            <person name="Armitage A.D."/>
            <person name="Nellist C.F."/>
            <person name="Bates H."/>
            <person name="Vickerstaff R.J."/>
            <person name="Harrison R.J."/>
        </authorList>
    </citation>
    <scope>NUCLEOTIDE SEQUENCE</scope>
    <source>
        <strain evidence="1">4040</strain>
    </source>
</reference>